<reference evidence="4" key="2">
    <citation type="submission" date="2015-01" db="EMBL/GenBank/DDBJ databases">
        <title>Evolutionary Origins and Diversification of the Mycorrhizal Mutualists.</title>
        <authorList>
            <consortium name="DOE Joint Genome Institute"/>
            <consortium name="Mycorrhizal Genomics Consortium"/>
            <person name="Kohler A."/>
            <person name="Kuo A."/>
            <person name="Nagy L.G."/>
            <person name="Floudas D."/>
            <person name="Copeland A."/>
            <person name="Barry K.W."/>
            <person name="Cichocki N."/>
            <person name="Veneault-Fourrey C."/>
            <person name="LaButti K."/>
            <person name="Lindquist E.A."/>
            <person name="Lipzen A."/>
            <person name="Lundell T."/>
            <person name="Morin E."/>
            <person name="Murat C."/>
            <person name="Riley R."/>
            <person name="Ohm R."/>
            <person name="Sun H."/>
            <person name="Tunlid A."/>
            <person name="Henrissat B."/>
            <person name="Grigoriev I.V."/>
            <person name="Hibbett D.S."/>
            <person name="Martin F."/>
        </authorList>
    </citation>
    <scope>NUCLEOTIDE SEQUENCE [LARGE SCALE GENOMIC DNA]</scope>
    <source>
        <strain evidence="4">F 1598</strain>
    </source>
</reference>
<dbReference type="STRING" id="765440.A0A0C3FIH3"/>
<organism evidence="3 4">
    <name type="scientific">Piloderma croceum (strain F 1598)</name>
    <dbReference type="NCBI Taxonomy" id="765440"/>
    <lineage>
        <taxon>Eukaryota</taxon>
        <taxon>Fungi</taxon>
        <taxon>Dikarya</taxon>
        <taxon>Basidiomycota</taxon>
        <taxon>Agaricomycotina</taxon>
        <taxon>Agaricomycetes</taxon>
        <taxon>Agaricomycetidae</taxon>
        <taxon>Atheliales</taxon>
        <taxon>Atheliaceae</taxon>
        <taxon>Piloderma</taxon>
    </lineage>
</organism>
<dbReference type="HOGENOM" id="CLU_007383_12_1_1"/>
<evidence type="ECO:0000313" key="4">
    <source>
        <dbReference type="Proteomes" id="UP000054166"/>
    </source>
</evidence>
<feature type="coiled-coil region" evidence="1">
    <location>
        <begin position="316"/>
        <end position="343"/>
    </location>
</feature>
<dbReference type="OrthoDB" id="10262413at2759"/>
<dbReference type="GO" id="GO:0004029">
    <property type="term" value="F:aldehyde dehydrogenase (NAD+) activity"/>
    <property type="evidence" value="ECO:0007669"/>
    <property type="project" value="TreeGrafter"/>
</dbReference>
<dbReference type="PANTHER" id="PTHR48079:SF6">
    <property type="entry name" value="NAD(P)-BINDING DOMAIN-CONTAINING PROTEIN-RELATED"/>
    <property type="match status" value="1"/>
</dbReference>
<dbReference type="Gene3D" id="3.40.50.720">
    <property type="entry name" value="NAD(P)-binding Rossmann-like Domain"/>
    <property type="match status" value="1"/>
</dbReference>
<feature type="domain" description="NAD(P)-binding" evidence="2">
    <location>
        <begin position="10"/>
        <end position="114"/>
    </location>
</feature>
<name>A0A0C3FIH3_PILCF</name>
<gene>
    <name evidence="3" type="ORF">PILCRDRAFT_818462</name>
</gene>
<dbReference type="InterPro" id="IPR036291">
    <property type="entry name" value="NAD(P)-bd_dom_sf"/>
</dbReference>
<dbReference type="GO" id="GO:0005737">
    <property type="term" value="C:cytoplasm"/>
    <property type="evidence" value="ECO:0007669"/>
    <property type="project" value="TreeGrafter"/>
</dbReference>
<proteinExistence type="predicted"/>
<dbReference type="EMBL" id="KN832988">
    <property type="protein sequence ID" value="KIM84145.1"/>
    <property type="molecule type" value="Genomic_DNA"/>
</dbReference>
<evidence type="ECO:0000313" key="3">
    <source>
        <dbReference type="EMBL" id="KIM84145.1"/>
    </source>
</evidence>
<dbReference type="FunCoup" id="A0A0C3FIH3">
    <property type="interactions" value="16"/>
</dbReference>
<evidence type="ECO:0000256" key="1">
    <source>
        <dbReference type="SAM" id="Coils"/>
    </source>
</evidence>
<accession>A0A0C3FIH3</accession>
<evidence type="ECO:0000259" key="2">
    <source>
        <dbReference type="Pfam" id="PF13460"/>
    </source>
</evidence>
<dbReference type="Proteomes" id="UP000054166">
    <property type="component" value="Unassembled WGS sequence"/>
</dbReference>
<dbReference type="InParanoid" id="A0A0C3FIH3"/>
<dbReference type="InterPro" id="IPR016040">
    <property type="entry name" value="NAD(P)-bd_dom"/>
</dbReference>
<sequence length="351" mass="38215">MSTTKFFVTGATGYIGGSVVSRLLEHPNASKFEITALVRSPEKAAKLESLGIKTSVGSLSELDKLEKLSSEADVLISTADSDDLNATKAMLKGLKKHFEVTGKRAILIHTSGTGLLIDNAMGMFAYDTVYSDNNVDQIEALPPTAFHRNVDLEIVNADKEGYAITYIILPSTIYGIATGKLVDLGVQHSHSQQLPGLIKAALARGQAGMVGEGKNIWPDVDIEEVADLYIVLYDSIMSNPATGHGREGYYFAENGEYVYYDVAKVIAEALAARGIGTSEPTSFTEEDYKRTPILNYLGTNSRCRADRSRSIGWKPVKTTKDMLASIQLELDELLKKPEELERKISGKQGTL</sequence>
<dbReference type="PANTHER" id="PTHR48079">
    <property type="entry name" value="PROTEIN YEEZ"/>
    <property type="match status" value="1"/>
</dbReference>
<dbReference type="Pfam" id="PF13460">
    <property type="entry name" value="NAD_binding_10"/>
    <property type="match status" value="1"/>
</dbReference>
<keyword evidence="4" id="KW-1185">Reference proteome</keyword>
<protein>
    <recommendedName>
        <fullName evidence="2">NAD(P)-binding domain-containing protein</fullName>
    </recommendedName>
</protein>
<dbReference type="AlphaFoldDB" id="A0A0C3FIH3"/>
<dbReference type="InterPro" id="IPR051783">
    <property type="entry name" value="NAD(P)-dependent_oxidoreduct"/>
</dbReference>
<keyword evidence="1" id="KW-0175">Coiled coil</keyword>
<dbReference type="SUPFAM" id="SSF51735">
    <property type="entry name" value="NAD(P)-binding Rossmann-fold domains"/>
    <property type="match status" value="1"/>
</dbReference>
<reference evidence="3 4" key="1">
    <citation type="submission" date="2014-04" db="EMBL/GenBank/DDBJ databases">
        <authorList>
            <consortium name="DOE Joint Genome Institute"/>
            <person name="Kuo A."/>
            <person name="Tarkka M."/>
            <person name="Buscot F."/>
            <person name="Kohler A."/>
            <person name="Nagy L.G."/>
            <person name="Floudas D."/>
            <person name="Copeland A."/>
            <person name="Barry K.W."/>
            <person name="Cichocki N."/>
            <person name="Veneault-Fourrey C."/>
            <person name="LaButti K."/>
            <person name="Lindquist E.A."/>
            <person name="Lipzen A."/>
            <person name="Lundell T."/>
            <person name="Morin E."/>
            <person name="Murat C."/>
            <person name="Sun H."/>
            <person name="Tunlid A."/>
            <person name="Henrissat B."/>
            <person name="Grigoriev I.V."/>
            <person name="Hibbett D.S."/>
            <person name="Martin F."/>
            <person name="Nordberg H.P."/>
            <person name="Cantor M.N."/>
            <person name="Hua S.X."/>
        </authorList>
    </citation>
    <scope>NUCLEOTIDE SEQUENCE [LARGE SCALE GENOMIC DNA]</scope>
    <source>
        <strain evidence="3 4">F 1598</strain>
    </source>
</reference>